<dbReference type="Proteomes" id="UP001239994">
    <property type="component" value="Unassembled WGS sequence"/>
</dbReference>
<gene>
    <name evidence="2" type="ORF">P4O66_008943</name>
</gene>
<sequence>MFPKVFLWWWAALSSRAADLGNGALPCASITGPQAGFAKLRPPSHPLQRNSRSACHQDINMAFSGLLAEIRVSVYGMVASSHDKLCPSLQTPADLQY</sequence>
<name>A0AAD9DVS3_9TELE</name>
<reference evidence="2" key="1">
    <citation type="submission" date="2023-03" db="EMBL/GenBank/DDBJ databases">
        <title>Electrophorus voltai genome.</title>
        <authorList>
            <person name="Bian C."/>
        </authorList>
    </citation>
    <scope>NUCLEOTIDE SEQUENCE</scope>
    <source>
        <strain evidence="2">CB-2022</strain>
        <tissue evidence="2">Muscle</tissue>
    </source>
</reference>
<feature type="chain" id="PRO_5041919086" description="Secreted protein" evidence="1">
    <location>
        <begin position="18"/>
        <end position="97"/>
    </location>
</feature>
<organism evidence="2 3">
    <name type="scientific">Electrophorus voltai</name>
    <dbReference type="NCBI Taxonomy" id="2609070"/>
    <lineage>
        <taxon>Eukaryota</taxon>
        <taxon>Metazoa</taxon>
        <taxon>Chordata</taxon>
        <taxon>Craniata</taxon>
        <taxon>Vertebrata</taxon>
        <taxon>Euteleostomi</taxon>
        <taxon>Actinopterygii</taxon>
        <taxon>Neopterygii</taxon>
        <taxon>Teleostei</taxon>
        <taxon>Ostariophysi</taxon>
        <taxon>Gymnotiformes</taxon>
        <taxon>Gymnotoidei</taxon>
        <taxon>Gymnotidae</taxon>
        <taxon>Electrophorus</taxon>
    </lineage>
</organism>
<protein>
    <recommendedName>
        <fullName evidence="4">Secreted protein</fullName>
    </recommendedName>
</protein>
<dbReference type="EMBL" id="JAROKS010000015">
    <property type="protein sequence ID" value="KAK1795781.1"/>
    <property type="molecule type" value="Genomic_DNA"/>
</dbReference>
<dbReference type="AlphaFoldDB" id="A0AAD9DVS3"/>
<comment type="caution">
    <text evidence="2">The sequence shown here is derived from an EMBL/GenBank/DDBJ whole genome shotgun (WGS) entry which is preliminary data.</text>
</comment>
<keyword evidence="3" id="KW-1185">Reference proteome</keyword>
<evidence type="ECO:0008006" key="4">
    <source>
        <dbReference type="Google" id="ProtNLM"/>
    </source>
</evidence>
<accession>A0AAD9DVS3</accession>
<evidence type="ECO:0000256" key="1">
    <source>
        <dbReference type="SAM" id="SignalP"/>
    </source>
</evidence>
<proteinExistence type="predicted"/>
<keyword evidence="1" id="KW-0732">Signal</keyword>
<feature type="signal peptide" evidence="1">
    <location>
        <begin position="1"/>
        <end position="17"/>
    </location>
</feature>
<evidence type="ECO:0000313" key="2">
    <source>
        <dbReference type="EMBL" id="KAK1795781.1"/>
    </source>
</evidence>
<evidence type="ECO:0000313" key="3">
    <source>
        <dbReference type="Proteomes" id="UP001239994"/>
    </source>
</evidence>